<sequence length="96" mass="10881">MDLSSMVATHVTMHTNLLNRTSWTFRPKSSGRIDRKSDLNIGPEEGARRGVSVPHTRADNEHFGINYWRLMDGGSPPWWAILTTNVRSSTVLEDDE</sequence>
<proteinExistence type="predicted"/>
<evidence type="ECO:0000313" key="3">
    <source>
        <dbReference type="Proteomes" id="UP001054945"/>
    </source>
</evidence>
<dbReference type="Proteomes" id="UP001054945">
    <property type="component" value="Unassembled WGS sequence"/>
</dbReference>
<feature type="region of interest" description="Disordered" evidence="1">
    <location>
        <begin position="25"/>
        <end position="53"/>
    </location>
</feature>
<evidence type="ECO:0000256" key="1">
    <source>
        <dbReference type="SAM" id="MobiDB-lite"/>
    </source>
</evidence>
<accession>A0AAV4XRL8</accession>
<dbReference type="AlphaFoldDB" id="A0AAV4XRL8"/>
<comment type="caution">
    <text evidence="2">The sequence shown here is derived from an EMBL/GenBank/DDBJ whole genome shotgun (WGS) entry which is preliminary data.</text>
</comment>
<keyword evidence="3" id="KW-1185">Reference proteome</keyword>
<reference evidence="2 3" key="1">
    <citation type="submission" date="2021-06" db="EMBL/GenBank/DDBJ databases">
        <title>Caerostris extrusa draft genome.</title>
        <authorList>
            <person name="Kono N."/>
            <person name="Arakawa K."/>
        </authorList>
    </citation>
    <scope>NUCLEOTIDE SEQUENCE [LARGE SCALE GENOMIC DNA]</scope>
</reference>
<dbReference type="EMBL" id="BPLR01018064">
    <property type="protein sequence ID" value="GIY96585.1"/>
    <property type="molecule type" value="Genomic_DNA"/>
</dbReference>
<organism evidence="2 3">
    <name type="scientific">Caerostris extrusa</name>
    <name type="common">Bark spider</name>
    <name type="synonym">Caerostris bankana</name>
    <dbReference type="NCBI Taxonomy" id="172846"/>
    <lineage>
        <taxon>Eukaryota</taxon>
        <taxon>Metazoa</taxon>
        <taxon>Ecdysozoa</taxon>
        <taxon>Arthropoda</taxon>
        <taxon>Chelicerata</taxon>
        <taxon>Arachnida</taxon>
        <taxon>Araneae</taxon>
        <taxon>Araneomorphae</taxon>
        <taxon>Entelegynae</taxon>
        <taxon>Araneoidea</taxon>
        <taxon>Araneidae</taxon>
        <taxon>Caerostris</taxon>
    </lineage>
</organism>
<name>A0AAV4XRL8_CAEEX</name>
<gene>
    <name evidence="2" type="ORF">CEXT_143451</name>
</gene>
<protein>
    <submittedName>
        <fullName evidence="2">Uncharacterized protein</fullName>
    </submittedName>
</protein>
<evidence type="ECO:0000313" key="2">
    <source>
        <dbReference type="EMBL" id="GIY96585.1"/>
    </source>
</evidence>